<protein>
    <recommendedName>
        <fullName evidence="3">Calcineurin-like phosphoesterase domain-containing protein</fullName>
    </recommendedName>
</protein>
<dbReference type="SUPFAM" id="SSF56300">
    <property type="entry name" value="Metallo-dependent phosphatases"/>
    <property type="match status" value="1"/>
</dbReference>
<dbReference type="RefSeq" id="WP_109250619.1">
    <property type="nucleotide sequence ID" value="NZ_QCXQ01000003.1"/>
</dbReference>
<comment type="caution">
    <text evidence="1">The sequence shown here is derived from an EMBL/GenBank/DDBJ whole genome shotgun (WGS) entry which is preliminary data.</text>
</comment>
<dbReference type="AlphaFoldDB" id="A0A2V1N019"/>
<name>A0A2V1N019_9LACO</name>
<evidence type="ECO:0000313" key="2">
    <source>
        <dbReference type="Proteomes" id="UP000245080"/>
    </source>
</evidence>
<reference evidence="1 2" key="1">
    <citation type="journal article" date="2018" name="Int. J. Syst. Evol. Microbiol.">
        <title>Lactobacillus bambusae sp. nov., isolated from a traditional fermented Ma-bamboo shoots of Taiwan.</title>
        <authorList>
            <person name="Wang L.-T."/>
        </authorList>
    </citation>
    <scope>NUCLEOTIDE SEQUENCE [LARGE SCALE GENOMIC DNA]</scope>
    <source>
        <strain evidence="1 2">BS-W1</strain>
    </source>
</reference>
<organism evidence="1 2">
    <name type="scientific">Levilactobacillus bambusae</name>
    <dbReference type="NCBI Taxonomy" id="2024736"/>
    <lineage>
        <taxon>Bacteria</taxon>
        <taxon>Bacillati</taxon>
        <taxon>Bacillota</taxon>
        <taxon>Bacilli</taxon>
        <taxon>Lactobacillales</taxon>
        <taxon>Lactobacillaceae</taxon>
        <taxon>Levilactobacillus</taxon>
    </lineage>
</organism>
<dbReference type="OrthoDB" id="2296003at2"/>
<keyword evidence="2" id="KW-1185">Reference proteome</keyword>
<dbReference type="Proteomes" id="UP000245080">
    <property type="component" value="Unassembled WGS sequence"/>
</dbReference>
<evidence type="ECO:0000313" key="1">
    <source>
        <dbReference type="EMBL" id="PWF99764.1"/>
    </source>
</evidence>
<sequence>MDIHDELDTYKNKLDNSKFNISVFTDGHYDIRDTYFAEMNSNYTTGRLSDSYMQQFIDVLDGFTDVLHLNGDNINGVIDNQRSGMAQNQYILRKWFTGKNKSYRSAIIGNHDDLSPIGILKGNATSTSISDVIDESWFRANIPQEPSTHYDNDSLSFYKDFDAYKIRLIALDTEEPPTTLDRNGHVLYPRWVWHGLTNKTLFWLSYKALMGVPSDYTTLIVTHCPLWFSDGLDYQWNDTGSRMINFDVLRELLNGFITGQSVSINKSDKSIHDWLDPLPVTRRNELYGVGWGVKLNIDFSKQGNRSFIGVFSGHTHKEAIADLGTFKNIQLQHGFPNSQSGLPGLTTISIDTSSRLVNLVGFGIATDRSFKY</sequence>
<dbReference type="EMBL" id="QCXQ01000003">
    <property type="protein sequence ID" value="PWF99764.1"/>
    <property type="molecule type" value="Genomic_DNA"/>
</dbReference>
<gene>
    <name evidence="1" type="ORF">DCM90_06800</name>
</gene>
<accession>A0A2V1N019</accession>
<proteinExistence type="predicted"/>
<evidence type="ECO:0008006" key="3">
    <source>
        <dbReference type="Google" id="ProtNLM"/>
    </source>
</evidence>
<dbReference type="InterPro" id="IPR029052">
    <property type="entry name" value="Metallo-depent_PP-like"/>
</dbReference>